<dbReference type="Proteomes" id="UP001208689">
    <property type="component" value="Chromosome"/>
</dbReference>
<name>A0ABY6HWV5_9ARCH</name>
<sequence length="71" mass="7996">MGSIILVALVLILCNELFWVEQVNADIRQLPLELWFVLTPGIVMMGILFILALTRLKSTHKSESSIKIDSL</sequence>
<evidence type="ECO:0008006" key="4">
    <source>
        <dbReference type="Google" id="ProtNLM"/>
    </source>
</evidence>
<evidence type="ECO:0000313" key="2">
    <source>
        <dbReference type="EMBL" id="UYP46934.1"/>
    </source>
</evidence>
<reference evidence="2" key="1">
    <citation type="submission" date="2022-09" db="EMBL/GenBank/DDBJ databases">
        <title>Actin cytoskeleton and complex cell architecture in an #Asgard archaeon.</title>
        <authorList>
            <person name="Ponce Toledo R.I."/>
            <person name="Schleper C."/>
            <person name="Rodrigues Oliveira T."/>
            <person name="Wollweber F."/>
            <person name="Xu J."/>
            <person name="Rittmann S."/>
            <person name="Klingl A."/>
            <person name="Pilhofer M."/>
        </authorList>
    </citation>
    <scope>NUCLEOTIDE SEQUENCE</scope>
    <source>
        <strain evidence="2">B-35</strain>
    </source>
</reference>
<feature type="transmembrane region" description="Helical" evidence="1">
    <location>
        <begin position="35"/>
        <end position="54"/>
    </location>
</feature>
<dbReference type="EMBL" id="CP104013">
    <property type="protein sequence ID" value="UYP46934.1"/>
    <property type="molecule type" value="Genomic_DNA"/>
</dbReference>
<keyword evidence="1" id="KW-0812">Transmembrane</keyword>
<protein>
    <recommendedName>
        <fullName evidence="4">DUF3955 domain-containing protein</fullName>
    </recommendedName>
</protein>
<proteinExistence type="predicted"/>
<keyword evidence="1" id="KW-1133">Transmembrane helix</keyword>
<gene>
    <name evidence="2" type="ORF">NEF87_003219</name>
</gene>
<evidence type="ECO:0000313" key="3">
    <source>
        <dbReference type="Proteomes" id="UP001208689"/>
    </source>
</evidence>
<evidence type="ECO:0000256" key="1">
    <source>
        <dbReference type="SAM" id="Phobius"/>
    </source>
</evidence>
<accession>A0ABY6HWV5</accession>
<keyword evidence="3" id="KW-1185">Reference proteome</keyword>
<keyword evidence="1" id="KW-0472">Membrane</keyword>
<organism evidence="2 3">
    <name type="scientific">Candidatus Lokiarchaeum ossiferum</name>
    <dbReference type="NCBI Taxonomy" id="2951803"/>
    <lineage>
        <taxon>Archaea</taxon>
        <taxon>Promethearchaeati</taxon>
        <taxon>Promethearchaeota</taxon>
        <taxon>Promethearchaeia</taxon>
        <taxon>Promethearchaeales</taxon>
        <taxon>Promethearchaeaceae</taxon>
        <taxon>Candidatus Lokiarchaeum</taxon>
    </lineage>
</organism>